<evidence type="ECO:0000256" key="1">
    <source>
        <dbReference type="ARBA" id="ARBA00023002"/>
    </source>
</evidence>
<dbReference type="GO" id="GO:0016616">
    <property type="term" value="F:oxidoreductase activity, acting on the CH-OH group of donors, NAD or NADP as acceptor"/>
    <property type="evidence" value="ECO:0007669"/>
    <property type="project" value="TreeGrafter"/>
</dbReference>
<evidence type="ECO:0000313" key="3">
    <source>
        <dbReference type="EMBL" id="EMS47957.1"/>
    </source>
</evidence>
<dbReference type="OMA" id="QGQMKEK"/>
<gene>
    <name evidence="3" type="ORF">TRIUR3_31420</name>
</gene>
<dbReference type="STRING" id="4572.M7YKY1"/>
<dbReference type="eggNOG" id="KOG1502">
    <property type="taxonomic scope" value="Eukaryota"/>
</dbReference>
<dbReference type="EMBL" id="KD253877">
    <property type="protein sequence ID" value="EMS47957.1"/>
    <property type="molecule type" value="Genomic_DNA"/>
</dbReference>
<dbReference type="InterPro" id="IPR001509">
    <property type="entry name" value="Epimerase_deHydtase"/>
</dbReference>
<keyword evidence="1" id="KW-0560">Oxidoreductase</keyword>
<dbReference type="PANTHER" id="PTHR10366:SF807">
    <property type="entry name" value="NAD-DEPENDENT EPIMERASE_DEHYDRATASE DOMAIN-CONTAINING PROTEIN"/>
    <property type="match status" value="1"/>
</dbReference>
<dbReference type="Gene3D" id="3.40.50.720">
    <property type="entry name" value="NAD(P)-binding Rossmann-like Domain"/>
    <property type="match status" value="1"/>
</dbReference>
<sequence>MGKVVCVTGASGYIASWLVKLLLHRGYTVRATVRDTADPKRTLHLQALDGAKDRLHLFKASLLEEGSFDAAVAGCDCVFHTASPFYHNVKDPKAELLDPAVNGTLNVLRSCKKASIKRVIITSSMAAVAYNGKPRTPDVVVDETWFSSAEVCEKNEGDTIVVEDLGFVFSHKDQWYVLSKTLAEEAAWKFANDNGFEIVTINPAMVIGPLLQPTLNTSVEAILKFINGMSDHLLHNPNFSFGWVNVKDVALAHILAYEVPSANGRYCMVERVAHHSEIVKIIHEMYPNFPVPDKCADDAPFVPIYQVSKDKIRSLGMELIPLETSLKETIESLREKGFVTSESSHL</sequence>
<proteinExistence type="predicted"/>
<dbReference type="CDD" id="cd08958">
    <property type="entry name" value="FR_SDR_e"/>
    <property type="match status" value="1"/>
</dbReference>
<protein>
    <submittedName>
        <fullName evidence="3">Dihydroflavonol-4-reductase</fullName>
    </submittedName>
</protein>
<feature type="domain" description="NAD-dependent epimerase/dehydratase" evidence="2">
    <location>
        <begin position="5"/>
        <end position="262"/>
    </location>
</feature>
<dbReference type="FunFam" id="3.40.50.720:FF:000085">
    <property type="entry name" value="Dihydroflavonol reductase"/>
    <property type="match status" value="1"/>
</dbReference>
<dbReference type="AlphaFoldDB" id="M7YKY1"/>
<dbReference type="InterPro" id="IPR036291">
    <property type="entry name" value="NAD(P)-bd_dom_sf"/>
</dbReference>
<reference evidence="3" key="1">
    <citation type="journal article" date="2013" name="Nature">
        <title>Draft genome of the wheat A-genome progenitor Triticum urartu.</title>
        <authorList>
            <person name="Ling H.Q."/>
            <person name="Zhao S."/>
            <person name="Liu D."/>
            <person name="Wang J."/>
            <person name="Sun H."/>
            <person name="Zhang C."/>
            <person name="Fan H."/>
            <person name="Li D."/>
            <person name="Dong L."/>
            <person name="Tao Y."/>
            <person name="Gao C."/>
            <person name="Wu H."/>
            <person name="Li Y."/>
            <person name="Cui Y."/>
            <person name="Guo X."/>
            <person name="Zheng S."/>
            <person name="Wang B."/>
            <person name="Yu K."/>
            <person name="Liang Q."/>
            <person name="Yang W."/>
            <person name="Lou X."/>
            <person name="Chen J."/>
            <person name="Feng M."/>
            <person name="Jian J."/>
            <person name="Zhang X."/>
            <person name="Luo G."/>
            <person name="Jiang Y."/>
            <person name="Liu J."/>
            <person name="Wang Z."/>
            <person name="Sha Y."/>
            <person name="Zhang B."/>
            <person name="Wu H."/>
            <person name="Tang D."/>
            <person name="Shen Q."/>
            <person name="Xue P."/>
            <person name="Zou S."/>
            <person name="Wang X."/>
            <person name="Liu X."/>
            <person name="Wang F."/>
            <person name="Yang Y."/>
            <person name="An X."/>
            <person name="Dong Z."/>
            <person name="Zhang K."/>
            <person name="Zhang X."/>
            <person name="Luo M.C."/>
            <person name="Dvorak J."/>
            <person name="Tong Y."/>
            <person name="Wang J."/>
            <person name="Yang H."/>
            <person name="Li Z."/>
            <person name="Wang D."/>
            <person name="Zhang A."/>
            <person name="Wang J."/>
        </authorList>
    </citation>
    <scope>NUCLEOTIDE SEQUENCE</scope>
</reference>
<dbReference type="InterPro" id="IPR050425">
    <property type="entry name" value="NAD(P)_dehydrat-like"/>
</dbReference>
<accession>M7YKY1</accession>
<dbReference type="Pfam" id="PF01370">
    <property type="entry name" value="Epimerase"/>
    <property type="match status" value="1"/>
</dbReference>
<dbReference type="PANTHER" id="PTHR10366">
    <property type="entry name" value="NAD DEPENDENT EPIMERASE/DEHYDRATASE"/>
    <property type="match status" value="1"/>
</dbReference>
<name>M7YKY1_TRIUA</name>
<organism evidence="3">
    <name type="scientific">Triticum urartu</name>
    <name type="common">Red wild einkorn</name>
    <name type="synonym">Crithodium urartu</name>
    <dbReference type="NCBI Taxonomy" id="4572"/>
    <lineage>
        <taxon>Eukaryota</taxon>
        <taxon>Viridiplantae</taxon>
        <taxon>Streptophyta</taxon>
        <taxon>Embryophyta</taxon>
        <taxon>Tracheophyta</taxon>
        <taxon>Spermatophyta</taxon>
        <taxon>Magnoliopsida</taxon>
        <taxon>Liliopsida</taxon>
        <taxon>Poales</taxon>
        <taxon>Poaceae</taxon>
        <taxon>BOP clade</taxon>
        <taxon>Pooideae</taxon>
        <taxon>Triticodae</taxon>
        <taxon>Triticeae</taxon>
        <taxon>Triticinae</taxon>
        <taxon>Triticum</taxon>
    </lineage>
</organism>
<dbReference type="SUPFAM" id="SSF51735">
    <property type="entry name" value="NAD(P)-binding Rossmann-fold domains"/>
    <property type="match status" value="1"/>
</dbReference>
<evidence type="ECO:0000259" key="2">
    <source>
        <dbReference type="Pfam" id="PF01370"/>
    </source>
</evidence>